<evidence type="ECO:0000313" key="4">
    <source>
        <dbReference type="EMBL" id="GAA1999435.1"/>
    </source>
</evidence>
<name>A0ABP5EJF6_9MICO</name>
<reference evidence="5" key="1">
    <citation type="journal article" date="2019" name="Int. J. Syst. Evol. Microbiol.">
        <title>The Global Catalogue of Microorganisms (GCM) 10K type strain sequencing project: providing services to taxonomists for standard genome sequencing and annotation.</title>
        <authorList>
            <consortium name="The Broad Institute Genomics Platform"/>
            <consortium name="The Broad Institute Genome Sequencing Center for Infectious Disease"/>
            <person name="Wu L."/>
            <person name="Ma J."/>
        </authorList>
    </citation>
    <scope>NUCLEOTIDE SEQUENCE [LARGE SCALE GENOMIC DNA]</scope>
    <source>
        <strain evidence="5">JCM 14546</strain>
    </source>
</reference>
<evidence type="ECO:0000313" key="5">
    <source>
        <dbReference type="Proteomes" id="UP001500755"/>
    </source>
</evidence>
<keyword evidence="1 2" id="KW-0238">DNA-binding</keyword>
<dbReference type="RefSeq" id="WP_344306458.1">
    <property type="nucleotide sequence ID" value="NZ_BAAANO010000004.1"/>
</dbReference>
<dbReference type="InterPro" id="IPR050109">
    <property type="entry name" value="HTH-type_TetR-like_transc_reg"/>
</dbReference>
<evidence type="ECO:0000256" key="2">
    <source>
        <dbReference type="PROSITE-ProRule" id="PRU00335"/>
    </source>
</evidence>
<dbReference type="Gene3D" id="1.10.357.10">
    <property type="entry name" value="Tetracycline Repressor, domain 2"/>
    <property type="match status" value="1"/>
</dbReference>
<organism evidence="4 5">
    <name type="scientific">Brevibacterium samyangense</name>
    <dbReference type="NCBI Taxonomy" id="366888"/>
    <lineage>
        <taxon>Bacteria</taxon>
        <taxon>Bacillati</taxon>
        <taxon>Actinomycetota</taxon>
        <taxon>Actinomycetes</taxon>
        <taxon>Micrococcales</taxon>
        <taxon>Brevibacteriaceae</taxon>
        <taxon>Brevibacterium</taxon>
    </lineage>
</organism>
<protein>
    <recommendedName>
        <fullName evidence="3">HTH tetR-type domain-containing protein</fullName>
    </recommendedName>
</protein>
<dbReference type="InterPro" id="IPR001647">
    <property type="entry name" value="HTH_TetR"/>
</dbReference>
<dbReference type="EMBL" id="BAAANO010000004">
    <property type="protein sequence ID" value="GAA1999435.1"/>
    <property type="molecule type" value="Genomic_DNA"/>
</dbReference>
<keyword evidence="5" id="KW-1185">Reference proteome</keyword>
<gene>
    <name evidence="4" type="ORF">GCM10009755_03730</name>
</gene>
<evidence type="ECO:0000259" key="3">
    <source>
        <dbReference type="PROSITE" id="PS50977"/>
    </source>
</evidence>
<feature type="DNA-binding region" description="H-T-H motif" evidence="2">
    <location>
        <begin position="31"/>
        <end position="50"/>
    </location>
</feature>
<dbReference type="Proteomes" id="UP001500755">
    <property type="component" value="Unassembled WGS sequence"/>
</dbReference>
<dbReference type="PANTHER" id="PTHR30055">
    <property type="entry name" value="HTH-TYPE TRANSCRIPTIONAL REGULATOR RUTR"/>
    <property type="match status" value="1"/>
</dbReference>
<comment type="caution">
    <text evidence="4">The sequence shown here is derived from an EMBL/GenBank/DDBJ whole genome shotgun (WGS) entry which is preliminary data.</text>
</comment>
<dbReference type="SUPFAM" id="SSF46689">
    <property type="entry name" value="Homeodomain-like"/>
    <property type="match status" value="1"/>
</dbReference>
<sequence>MEITPRRQRTRERLIEAALPVIAEDGVAGASIECISEAAGMTRGAFYSNFSTKDDLLLAIIDRQISAGLSHVHSIVEGDPMKRSAGLIGSSPTPVSVADRRDAVTEAITSVFAAKALDPQEILAERQIELYVRRVPELQSKFDELVSTHITEIAAVIEHALSAFGGVSRIPLDELVALLADVTKAAELEAVSRPDPDGRHTTDPRKTIRVLLAFVDFE</sequence>
<feature type="domain" description="HTH tetR-type" evidence="3">
    <location>
        <begin position="8"/>
        <end position="68"/>
    </location>
</feature>
<proteinExistence type="predicted"/>
<evidence type="ECO:0000256" key="1">
    <source>
        <dbReference type="ARBA" id="ARBA00023125"/>
    </source>
</evidence>
<dbReference type="PRINTS" id="PR00455">
    <property type="entry name" value="HTHTETR"/>
</dbReference>
<dbReference type="Pfam" id="PF00440">
    <property type="entry name" value="TetR_N"/>
    <property type="match status" value="1"/>
</dbReference>
<dbReference type="InterPro" id="IPR009057">
    <property type="entry name" value="Homeodomain-like_sf"/>
</dbReference>
<accession>A0ABP5EJF6</accession>
<dbReference type="PROSITE" id="PS50977">
    <property type="entry name" value="HTH_TETR_2"/>
    <property type="match status" value="1"/>
</dbReference>
<dbReference type="PANTHER" id="PTHR30055:SF241">
    <property type="entry name" value="TRANSCRIPTIONAL REGULATORY PROTEIN"/>
    <property type="match status" value="1"/>
</dbReference>